<dbReference type="EMBL" id="GBRH01248414">
    <property type="protein sequence ID" value="JAD49481.1"/>
    <property type="molecule type" value="Transcribed_RNA"/>
</dbReference>
<sequence>MSSLILLTVYQMKFCNLFEFSCWRLTMKYCSVRKKNHNRTFCL</sequence>
<accession>A0A0A9AEC5</accession>
<proteinExistence type="predicted"/>
<name>A0A0A9AEC5_ARUDO</name>
<dbReference type="AlphaFoldDB" id="A0A0A9AEC5"/>
<protein>
    <submittedName>
        <fullName evidence="1">Uncharacterized protein</fullName>
    </submittedName>
</protein>
<evidence type="ECO:0000313" key="1">
    <source>
        <dbReference type="EMBL" id="JAD49481.1"/>
    </source>
</evidence>
<organism evidence="1">
    <name type="scientific">Arundo donax</name>
    <name type="common">Giant reed</name>
    <name type="synonym">Donax arundinaceus</name>
    <dbReference type="NCBI Taxonomy" id="35708"/>
    <lineage>
        <taxon>Eukaryota</taxon>
        <taxon>Viridiplantae</taxon>
        <taxon>Streptophyta</taxon>
        <taxon>Embryophyta</taxon>
        <taxon>Tracheophyta</taxon>
        <taxon>Spermatophyta</taxon>
        <taxon>Magnoliopsida</taxon>
        <taxon>Liliopsida</taxon>
        <taxon>Poales</taxon>
        <taxon>Poaceae</taxon>
        <taxon>PACMAD clade</taxon>
        <taxon>Arundinoideae</taxon>
        <taxon>Arundineae</taxon>
        <taxon>Arundo</taxon>
    </lineage>
</organism>
<reference evidence="1" key="1">
    <citation type="submission" date="2014-09" db="EMBL/GenBank/DDBJ databases">
        <authorList>
            <person name="Magalhaes I.L.F."/>
            <person name="Oliveira U."/>
            <person name="Santos F.R."/>
            <person name="Vidigal T.H.D.A."/>
            <person name="Brescovit A.D."/>
            <person name="Santos A.J."/>
        </authorList>
    </citation>
    <scope>NUCLEOTIDE SEQUENCE</scope>
    <source>
        <tissue evidence="1">Shoot tissue taken approximately 20 cm above the soil surface</tissue>
    </source>
</reference>
<reference evidence="1" key="2">
    <citation type="journal article" date="2015" name="Data Brief">
        <title>Shoot transcriptome of the giant reed, Arundo donax.</title>
        <authorList>
            <person name="Barrero R.A."/>
            <person name="Guerrero F.D."/>
            <person name="Moolhuijzen P."/>
            <person name="Goolsby J.A."/>
            <person name="Tidwell J."/>
            <person name="Bellgard S.E."/>
            <person name="Bellgard M.I."/>
        </authorList>
    </citation>
    <scope>NUCLEOTIDE SEQUENCE</scope>
    <source>
        <tissue evidence="1">Shoot tissue taken approximately 20 cm above the soil surface</tissue>
    </source>
</reference>